<sequence length="10" mass="1173">MPESESPRKI</sequence>
<proteinExistence type="predicted"/>
<name>A0A392VIS5_9FABA</name>
<accession>A0A392VIS5</accession>
<dbReference type="EMBL" id="LXQA011189256">
    <property type="protein sequence ID" value="MCI88294.1"/>
    <property type="molecule type" value="Genomic_DNA"/>
</dbReference>
<feature type="non-terminal residue" evidence="1">
    <location>
        <position position="10"/>
    </location>
</feature>
<evidence type="ECO:0000313" key="2">
    <source>
        <dbReference type="Proteomes" id="UP000265520"/>
    </source>
</evidence>
<reference evidence="1 2" key="1">
    <citation type="journal article" date="2018" name="Front. Plant Sci.">
        <title>Red Clover (Trifolium pratense) and Zigzag Clover (T. medium) - A Picture of Genomic Similarities and Differences.</title>
        <authorList>
            <person name="Dluhosova J."/>
            <person name="Istvanek J."/>
            <person name="Nedelnik J."/>
            <person name="Repkova J."/>
        </authorList>
    </citation>
    <scope>NUCLEOTIDE SEQUENCE [LARGE SCALE GENOMIC DNA]</scope>
    <source>
        <strain evidence="2">cv. 10/8</strain>
        <tissue evidence="1">Leaf</tissue>
    </source>
</reference>
<organism evidence="1 2">
    <name type="scientific">Trifolium medium</name>
    <dbReference type="NCBI Taxonomy" id="97028"/>
    <lineage>
        <taxon>Eukaryota</taxon>
        <taxon>Viridiplantae</taxon>
        <taxon>Streptophyta</taxon>
        <taxon>Embryophyta</taxon>
        <taxon>Tracheophyta</taxon>
        <taxon>Spermatophyta</taxon>
        <taxon>Magnoliopsida</taxon>
        <taxon>eudicotyledons</taxon>
        <taxon>Gunneridae</taxon>
        <taxon>Pentapetalae</taxon>
        <taxon>rosids</taxon>
        <taxon>fabids</taxon>
        <taxon>Fabales</taxon>
        <taxon>Fabaceae</taxon>
        <taxon>Papilionoideae</taxon>
        <taxon>50 kb inversion clade</taxon>
        <taxon>NPAAA clade</taxon>
        <taxon>Hologalegina</taxon>
        <taxon>IRL clade</taxon>
        <taxon>Trifolieae</taxon>
        <taxon>Trifolium</taxon>
    </lineage>
</organism>
<dbReference type="Proteomes" id="UP000265520">
    <property type="component" value="Unassembled WGS sequence"/>
</dbReference>
<keyword evidence="2" id="KW-1185">Reference proteome</keyword>
<protein>
    <submittedName>
        <fullName evidence="1">Uncharacterized protein</fullName>
    </submittedName>
</protein>
<comment type="caution">
    <text evidence="1">The sequence shown here is derived from an EMBL/GenBank/DDBJ whole genome shotgun (WGS) entry which is preliminary data.</text>
</comment>
<evidence type="ECO:0000313" key="1">
    <source>
        <dbReference type="EMBL" id="MCI88294.1"/>
    </source>
</evidence>